<feature type="domain" description="SLH" evidence="2">
    <location>
        <begin position="1660"/>
        <end position="1716"/>
    </location>
</feature>
<comment type="caution">
    <text evidence="3">The sequence shown here is derived from an EMBL/GenBank/DDBJ whole genome shotgun (WGS) entry which is preliminary data.</text>
</comment>
<evidence type="ECO:0000313" key="4">
    <source>
        <dbReference type="Proteomes" id="UP000186058"/>
    </source>
</evidence>
<keyword evidence="4" id="KW-1185">Reference proteome</keyword>
<evidence type="ECO:0000313" key="3">
    <source>
        <dbReference type="EMBL" id="OKP79413.1"/>
    </source>
</evidence>
<feature type="compositionally biased region" description="Gly residues" evidence="1">
    <location>
        <begin position="1125"/>
        <end position="1149"/>
    </location>
</feature>
<dbReference type="InterPro" id="IPR001119">
    <property type="entry name" value="SLH_dom"/>
</dbReference>
<name>A0ABX3EHP4_9BACL</name>
<dbReference type="EMBL" id="LVWI01000092">
    <property type="protein sequence ID" value="OKP79413.1"/>
    <property type="molecule type" value="Genomic_DNA"/>
</dbReference>
<accession>A0ABX3EHP4</accession>
<feature type="region of interest" description="Disordered" evidence="1">
    <location>
        <begin position="1107"/>
        <end position="1167"/>
    </location>
</feature>
<dbReference type="Pfam" id="PF00395">
    <property type="entry name" value="SLH"/>
    <property type="match status" value="3"/>
</dbReference>
<feature type="domain" description="SLH" evidence="2">
    <location>
        <begin position="1533"/>
        <end position="1590"/>
    </location>
</feature>
<sequence length="1716" mass="184092">MKAGVVTSEKMLNGKQKISVNSVLDVTYGDYTTLNTVKFSLLKEGNEVASQSRSKYQIVHMSAADSVYSVYYSNIAFEGLNAGEEYTLRAEYQGKSGVVVTDPQSITIPASTKIKVVVEHMAKDSDTYVEAAAGEVRSDDKSIRISFMSNGVPLVNERIGVSAYAKYSNGFVTNSLGQIELVGKADFPLVNSVLILSVKSGTDNYEATPVYITDKQEAGTYTAAIRYLDADGNLMRQNYDNSSWPNGVVQRIGVSGLDVLVLKTAGITGDFKTLIKSANNEMYMFHTSQSALYSAVDGSHLAIIQNGSDYSRLNLKYSWDGAPLEVKSVSVTANNHYKQLSSSNISQDITANVLYVKKDIEYDVTAVAAIPGTDSRVVLHHQIKPGEPVSTIEYAAKSEDFSALKLQVPDRGQGQGQIKVSFLNAKLNFNQASVTVPSADSTVYVHKGEEIHRLTATTTIGNNGSSNYTNQVVLKSFFTPVEKEYSLKAGSSYKSQIILNVLGSNYYAQDEVRNQIVLGENLETRVVMTDENQNVVDLNGNYRIQILDAAGAIVEENSLYWTTEEKDGYLQRVNKREWKPVKSGDYKVQFVPYFYQNGGYVKGEVLAEADLKVLSKQELEVEVRDKAGKLVDLVNKPYLTVDQAGKVTFTVREHVTGAVGKALPGVKITRYGQEIGITDAEGQFTLPASESSYLGEFFFQKSDYLSKTVSVAVIDPKTQSVIRVRGLDKPEGEYAGGVPLDYAYVQARIKKSDGTYIQQTEYINIDDQQAFLIVEAPSVVGVDFMRYNRSNMGVESKYGYYMYGSVQTNPGKEYSLVLDARDPLQEVSKVKLTEYMEELSLIRKGLSGVDYVPYVIDSNSSDQNYFYATEGTYSVLAHTSRDTFIYRDNVVVTKGDNTWLYTDSASDLATVVAPESGSIYTVDYITADQSKLRGYAYDATQVQLTPGEVIVNLDQMIGSLEYQYNIHLSGDTLKAGTFNELSPGAIAGLDIVGLKNGKLVRSSAYNSLNIGLVDTAGNAISQLSKPRILVTSYGSSSGHTTINPEASSYTIEDEAGNKLYEGSSLSYPLNASVVLKDGSYVVKANVTIDGKTYTLNKKIVLETKAGTIVDPGTTPPGEDLENGGSTPGNGTNPGSGTGSGTGGGTGGGTVTTPVPTQAPNVSVNEQNTKLQELIKNVTGTPAERAAAAQSALSSIANSLKSVTTAQGAEQNSKSLSQALDSAAQLLATIQDPAEKLKIVSSVNDLVSSAPYVLNHLETGEKAVAFAQSLIQNAAAVLNNAQGVAAADILQIKNGIVSSSQAALNKAGEVTIAKENVTVEGNSVSSQLTEGLVSKQIEASKKALAAVSEDLNAKLGAGLASELKVSLTVEIPPVGEGVNKLNTSLPSEILTMIQNNGIDGLKLQMGKTAFTIEPDTFGTVKAGEKITLAAEVVENAVIGKPSQAEPLATLPVMEFSAKVGDKAVKSFEKPINVSFDVSAIDTSKYSAASLEKLTVYVLNETSLTWEAVGGKFDPVTQTVTALRGHFSRYTVMLGKGAFTDVAENHWAVKEINYLLTKGIVEQTAKFNPSDKVNRAQFAAWISKAYGLDGTGLTLPFKDLAAGSAGYNEIAAAYAAGIITGKSASVFDPKATISRQEMATMLARALTLYNGAKNVSDPGNVNAAFTDNGKIAKWAAAGVALTKSSKLFGGFEDGTFRPAQTATKAEAAALIYRLYQLK</sequence>
<dbReference type="PROSITE" id="PS51272">
    <property type="entry name" value="SLH"/>
    <property type="match status" value="3"/>
</dbReference>
<dbReference type="Proteomes" id="UP000186058">
    <property type="component" value="Unassembled WGS sequence"/>
</dbReference>
<evidence type="ECO:0000256" key="1">
    <source>
        <dbReference type="SAM" id="MobiDB-lite"/>
    </source>
</evidence>
<feature type="compositionally biased region" description="Polar residues" evidence="1">
    <location>
        <begin position="1157"/>
        <end position="1167"/>
    </location>
</feature>
<gene>
    <name evidence="3" type="ORF">A3844_28170</name>
</gene>
<organism evidence="3 4">
    <name type="scientific">Paenibacillus helianthi</name>
    <dbReference type="NCBI Taxonomy" id="1349432"/>
    <lineage>
        <taxon>Bacteria</taxon>
        <taxon>Bacillati</taxon>
        <taxon>Bacillota</taxon>
        <taxon>Bacilli</taxon>
        <taxon>Bacillales</taxon>
        <taxon>Paenibacillaceae</taxon>
        <taxon>Paenibacillus</taxon>
    </lineage>
</organism>
<reference evidence="3 4" key="1">
    <citation type="submission" date="2016-03" db="EMBL/GenBank/DDBJ databases">
        <authorList>
            <person name="Sant'Anna F.H."/>
            <person name="Ambrosini A."/>
            <person name="Souza R."/>
            <person name="Bach E."/>
            <person name="Fernandes G."/>
            <person name="Balsanelli E."/>
            <person name="Baura V.A."/>
            <person name="Souza E.M."/>
            <person name="Passaglia L."/>
        </authorList>
    </citation>
    <scope>NUCLEOTIDE SEQUENCE [LARGE SCALE GENOMIC DNA]</scope>
    <source>
        <strain evidence="3 4">P26E</strain>
    </source>
</reference>
<feature type="domain" description="SLH" evidence="2">
    <location>
        <begin position="1591"/>
        <end position="1654"/>
    </location>
</feature>
<protein>
    <recommendedName>
        <fullName evidence="2">SLH domain-containing protein</fullName>
    </recommendedName>
</protein>
<dbReference type="PANTHER" id="PTHR43308">
    <property type="entry name" value="OUTER MEMBRANE PROTEIN ALPHA-RELATED"/>
    <property type="match status" value="1"/>
</dbReference>
<proteinExistence type="predicted"/>
<dbReference type="PANTHER" id="PTHR43308:SF5">
    <property type="entry name" value="S-LAYER PROTEIN _ PEPTIDOGLYCAN ENDO-BETA-N-ACETYLGLUCOSAMINIDASE"/>
    <property type="match status" value="1"/>
</dbReference>
<evidence type="ECO:0000259" key="2">
    <source>
        <dbReference type="PROSITE" id="PS51272"/>
    </source>
</evidence>
<dbReference type="InterPro" id="IPR051465">
    <property type="entry name" value="Cell_Envelope_Struct_Comp"/>
</dbReference>